<evidence type="ECO:0000313" key="10">
    <source>
        <dbReference type="Proteomes" id="UP000002216"/>
    </source>
</evidence>
<evidence type="ECO:0000256" key="6">
    <source>
        <dbReference type="ARBA" id="ARBA00023014"/>
    </source>
</evidence>
<dbReference type="EMBL" id="CP001629">
    <property type="protein sequence ID" value="ACU89645.1"/>
    <property type="molecule type" value="Genomic_DNA"/>
</dbReference>
<dbReference type="OrthoDB" id="9768666at2"/>
<dbReference type="AlphaFoldDB" id="C7LUB0"/>
<evidence type="ECO:0000313" key="9">
    <source>
        <dbReference type="EMBL" id="ACU89645.1"/>
    </source>
</evidence>
<dbReference type="InterPro" id="IPR036136">
    <property type="entry name" value="Nit/Sulf_reduc_fer-like_dom_sf"/>
</dbReference>
<protein>
    <submittedName>
        <fullName evidence="9">Nitrite and sulphite reductase 4Fe-4S region</fullName>
    </submittedName>
</protein>
<dbReference type="PROSITE" id="PS00365">
    <property type="entry name" value="NIR_SIR"/>
    <property type="match status" value="1"/>
</dbReference>
<dbReference type="Proteomes" id="UP000002216">
    <property type="component" value="Chromosome"/>
</dbReference>
<reference evidence="9 10" key="1">
    <citation type="journal article" date="2009" name="Stand. Genomic Sci.">
        <title>Complete genome sequence of Desulfomicrobium baculatum type strain (X).</title>
        <authorList>
            <person name="Copeland A."/>
            <person name="Spring S."/>
            <person name="Goker M."/>
            <person name="Schneider S."/>
            <person name="Lapidus A."/>
            <person name="Del Rio T.G."/>
            <person name="Tice H."/>
            <person name="Cheng J.F."/>
            <person name="Chen F."/>
            <person name="Nolan M."/>
            <person name="Bruce D."/>
            <person name="Goodwin L."/>
            <person name="Pitluck S."/>
            <person name="Ivanova N."/>
            <person name="Mavrommatis K."/>
            <person name="Ovchinnikova G."/>
            <person name="Pati A."/>
            <person name="Chen A."/>
            <person name="Palaniappan K."/>
            <person name="Land M."/>
            <person name="Hauser L."/>
            <person name="Chang Y.J."/>
            <person name="Jeffries C.C."/>
            <person name="Meincke L."/>
            <person name="Sims D."/>
            <person name="Brettin T."/>
            <person name="Detter J.C."/>
            <person name="Han C."/>
            <person name="Chain P."/>
            <person name="Bristow J."/>
            <person name="Eisen J.A."/>
            <person name="Markowitz V."/>
            <person name="Hugenholtz P."/>
            <person name="Kyrpides N.C."/>
            <person name="Klenk H.P."/>
            <person name="Lucas S."/>
        </authorList>
    </citation>
    <scope>NUCLEOTIDE SEQUENCE [LARGE SCALE GENOMIC DNA]</scope>
    <source>
        <strain evidence="10">DSM 4028 / VKM B-1378 / X</strain>
    </source>
</reference>
<evidence type="ECO:0000256" key="3">
    <source>
        <dbReference type="ARBA" id="ARBA00022723"/>
    </source>
</evidence>
<dbReference type="InterPro" id="IPR045854">
    <property type="entry name" value="NO2/SO3_Rdtase_4Fe4S_sf"/>
</dbReference>
<feature type="domain" description="Nitrite/Sulfite reductase ferredoxin-like" evidence="8">
    <location>
        <begin position="15"/>
        <end position="77"/>
    </location>
</feature>
<evidence type="ECO:0000256" key="1">
    <source>
        <dbReference type="ARBA" id="ARBA00022485"/>
    </source>
</evidence>
<keyword evidence="1" id="KW-0004">4Fe-4S</keyword>
<dbReference type="RefSeq" id="WP_015773736.1">
    <property type="nucleotide sequence ID" value="NC_013173.1"/>
</dbReference>
<keyword evidence="10" id="KW-1185">Reference proteome</keyword>
<dbReference type="GO" id="GO:0046872">
    <property type="term" value="F:metal ion binding"/>
    <property type="evidence" value="ECO:0007669"/>
    <property type="project" value="UniProtKB-KW"/>
</dbReference>
<evidence type="ECO:0000256" key="2">
    <source>
        <dbReference type="ARBA" id="ARBA00022617"/>
    </source>
</evidence>
<dbReference type="Pfam" id="PF01077">
    <property type="entry name" value="NIR_SIR"/>
    <property type="match status" value="1"/>
</dbReference>
<keyword evidence="2" id="KW-0349">Heme</keyword>
<keyword evidence="3" id="KW-0479">Metal-binding</keyword>
<dbReference type="STRING" id="525897.Dbac_1552"/>
<dbReference type="KEGG" id="dba:Dbac_1552"/>
<dbReference type="Gene3D" id="3.90.480.10">
    <property type="entry name" value="Sulfite Reductase Hemoprotein,Domain 2"/>
    <property type="match status" value="1"/>
</dbReference>
<name>C7LUB0_DESBD</name>
<dbReference type="SUPFAM" id="SSF55124">
    <property type="entry name" value="Nitrite/Sulfite reductase N-terminal domain-like"/>
    <property type="match status" value="1"/>
</dbReference>
<feature type="domain" description="Nitrite/sulphite reductase 4Fe-4S" evidence="7">
    <location>
        <begin position="86"/>
        <end position="215"/>
    </location>
</feature>
<dbReference type="InterPro" id="IPR006066">
    <property type="entry name" value="NO2/SO3_Rdtase_FeS/sirohaem_BS"/>
</dbReference>
<keyword evidence="6" id="KW-0411">Iron-sulfur</keyword>
<dbReference type="GO" id="GO:0051539">
    <property type="term" value="F:4 iron, 4 sulfur cluster binding"/>
    <property type="evidence" value="ECO:0007669"/>
    <property type="project" value="UniProtKB-KW"/>
</dbReference>
<dbReference type="PANTHER" id="PTHR43809:SF1">
    <property type="entry name" value="NITRITE REDUCTASE (NADH) LARGE SUBUNIT"/>
    <property type="match status" value="1"/>
</dbReference>
<dbReference type="eggNOG" id="COG1251">
    <property type="taxonomic scope" value="Bacteria"/>
</dbReference>
<dbReference type="SUPFAM" id="SSF56014">
    <property type="entry name" value="Nitrite and sulphite reductase 4Fe-4S domain-like"/>
    <property type="match status" value="1"/>
</dbReference>
<proteinExistence type="predicted"/>
<dbReference type="InterPro" id="IPR005117">
    <property type="entry name" value="NiRdtase/SiRdtase_haem-b_fer"/>
</dbReference>
<sequence length="217" mass="23450">MNTVSESITIMPLERKDGTFALRLCLSQGELSIAMLRRVMDVMTAYGLPTLRATTGQRMNLEGVPKDKLDEIVAALGTAVEKCPPGVSVCPGSAECRYGKQETRKLGRKLTSLVKENGPYPFKVKTGVSGCSFGCGLSFVRDIGLVGKSAGWDLYFGGSATFSPGPGVALGKKLSEDEVLDRVRKALAFYKENGRKRERIGSMVRRLGHEAVAESLK</sequence>
<dbReference type="InterPro" id="IPR006067">
    <property type="entry name" value="NO2/SO3_Rdtase_4Fe4S_dom"/>
</dbReference>
<evidence type="ECO:0000256" key="5">
    <source>
        <dbReference type="ARBA" id="ARBA00023004"/>
    </source>
</evidence>
<gene>
    <name evidence="9" type="ordered locus">Dbac_1552</name>
</gene>
<dbReference type="GO" id="GO:0016491">
    <property type="term" value="F:oxidoreductase activity"/>
    <property type="evidence" value="ECO:0007669"/>
    <property type="project" value="UniProtKB-KW"/>
</dbReference>
<accession>C7LUB0</accession>
<keyword evidence="5" id="KW-0408">Iron</keyword>
<dbReference type="PANTHER" id="PTHR43809">
    <property type="entry name" value="NITRITE REDUCTASE (NADH) LARGE SUBUNIT"/>
    <property type="match status" value="1"/>
</dbReference>
<keyword evidence="4" id="KW-0560">Oxidoreductase</keyword>
<dbReference type="HOGENOM" id="CLU_072599_0_1_7"/>
<evidence type="ECO:0000259" key="8">
    <source>
        <dbReference type="Pfam" id="PF03460"/>
    </source>
</evidence>
<dbReference type="Gene3D" id="3.30.413.10">
    <property type="entry name" value="Sulfite Reductase Hemoprotein, domain 1"/>
    <property type="match status" value="1"/>
</dbReference>
<organism evidence="9 10">
    <name type="scientific">Desulfomicrobium baculatum (strain DSM 4028 / VKM B-1378 / X)</name>
    <name type="common">Desulfovibrio baculatus</name>
    <dbReference type="NCBI Taxonomy" id="525897"/>
    <lineage>
        <taxon>Bacteria</taxon>
        <taxon>Pseudomonadati</taxon>
        <taxon>Thermodesulfobacteriota</taxon>
        <taxon>Desulfovibrionia</taxon>
        <taxon>Desulfovibrionales</taxon>
        <taxon>Desulfomicrobiaceae</taxon>
        <taxon>Desulfomicrobium</taxon>
    </lineage>
</organism>
<evidence type="ECO:0000256" key="4">
    <source>
        <dbReference type="ARBA" id="ARBA00023002"/>
    </source>
</evidence>
<evidence type="ECO:0000259" key="7">
    <source>
        <dbReference type="Pfam" id="PF01077"/>
    </source>
</evidence>
<dbReference type="InterPro" id="IPR052034">
    <property type="entry name" value="NasD-like"/>
</dbReference>
<dbReference type="Pfam" id="PF03460">
    <property type="entry name" value="NIR_SIR_ferr"/>
    <property type="match status" value="1"/>
</dbReference>
<dbReference type="GO" id="GO:0020037">
    <property type="term" value="F:heme binding"/>
    <property type="evidence" value="ECO:0007669"/>
    <property type="project" value="InterPro"/>
</dbReference>